<dbReference type="InterPro" id="IPR033706">
    <property type="entry name" value="Met_synthase_B12-bd"/>
</dbReference>
<dbReference type="SUPFAM" id="SSF56507">
    <property type="entry name" value="Methionine synthase activation domain-like"/>
    <property type="match status" value="1"/>
</dbReference>
<evidence type="ECO:0000256" key="5">
    <source>
        <dbReference type="ARBA" id="ARBA00010398"/>
    </source>
</evidence>
<dbReference type="NCBIfam" id="NF007024">
    <property type="entry name" value="PRK09490.1"/>
    <property type="match status" value="1"/>
</dbReference>
<evidence type="ECO:0000256" key="2">
    <source>
        <dbReference type="ARBA" id="ARBA00001947"/>
    </source>
</evidence>
<evidence type="ECO:0000259" key="26">
    <source>
        <dbReference type="PROSITE" id="PS50970"/>
    </source>
</evidence>
<protein>
    <recommendedName>
        <fullName evidence="7 20">Methionine synthase</fullName>
        <ecNumber evidence="6 20">2.1.1.13</ecNumber>
    </recommendedName>
    <alternativeName>
        <fullName evidence="19 21">5-methyltetrahydrofolate--homocysteine methyltransferase</fullName>
    </alternativeName>
</protein>
<accession>A0A2L0ET50</accession>
<dbReference type="InterPro" id="IPR003726">
    <property type="entry name" value="HCY_dom"/>
</dbReference>
<dbReference type="Gene3D" id="3.40.50.280">
    <property type="entry name" value="Cobalamin-binding domain"/>
    <property type="match status" value="1"/>
</dbReference>
<dbReference type="GO" id="GO:0005829">
    <property type="term" value="C:cytosol"/>
    <property type="evidence" value="ECO:0007669"/>
    <property type="project" value="TreeGrafter"/>
</dbReference>
<feature type="binding site" description="axial binding residue" evidence="22">
    <location>
        <position position="811"/>
    </location>
    <ligand>
        <name>methylcob(III)alamin</name>
        <dbReference type="ChEBI" id="CHEBI:28115"/>
    </ligand>
    <ligandPart>
        <name>Co</name>
        <dbReference type="ChEBI" id="CHEBI:27638"/>
    </ligandPart>
</feature>
<dbReference type="GO" id="GO:0032259">
    <property type="term" value="P:methylation"/>
    <property type="evidence" value="ECO:0007669"/>
    <property type="project" value="UniProtKB-KW"/>
</dbReference>
<dbReference type="UniPathway" id="UPA00051">
    <property type="reaction ID" value="UER00081"/>
</dbReference>
<dbReference type="InterPro" id="IPR006158">
    <property type="entry name" value="Cobalamin-bd"/>
</dbReference>
<comment type="function">
    <text evidence="18 21">Catalyzes the transfer of a methyl group from methyl-cobalamin to homocysteine, yielding enzyme-bound cob(I)alamin and methionine. Subsequently, remethylates the cofactor using methyltetrahydrofolate.</text>
</comment>
<dbReference type="EMBL" id="CP012673">
    <property type="protein sequence ID" value="AUX42452.1"/>
    <property type="molecule type" value="Genomic_DNA"/>
</dbReference>
<evidence type="ECO:0000259" key="29">
    <source>
        <dbReference type="PROSITE" id="PS51332"/>
    </source>
</evidence>
<evidence type="ECO:0000259" key="27">
    <source>
        <dbReference type="PROSITE" id="PS50972"/>
    </source>
</evidence>
<comment type="cofactor">
    <cofactor evidence="2 21 24">
        <name>Zn(2+)</name>
        <dbReference type="ChEBI" id="CHEBI:29105"/>
    </cofactor>
</comment>
<dbReference type="GO" id="GO:0008270">
    <property type="term" value="F:zinc ion binding"/>
    <property type="evidence" value="ECO:0007669"/>
    <property type="project" value="UniProtKB-UniRule"/>
</dbReference>
<dbReference type="FunFam" id="1.10.1240.10:FF:000001">
    <property type="entry name" value="Methionine synthase"/>
    <property type="match status" value="1"/>
</dbReference>
<keyword evidence="10 21" id="KW-0846">Cobalamin</keyword>
<evidence type="ECO:0000256" key="4">
    <source>
        <dbReference type="ARBA" id="ARBA00005178"/>
    </source>
</evidence>
<comment type="domain">
    <text evidence="21">Modular enzyme with four functionally distinct domains. The isolated Hcy-binding domain catalyzes methyl transfer from free methylcobalamin to homocysteine. The Hcy-binding domain in association with the pterin-binding domain catalyzes the methylation of cob(I)alamin by methyltetrahydrofolate and the methylation of homocysteine. The B12-binding domain binds the cofactor. The AdoMet activation domain binds S-adenosyl-L-methionine. Under aerobic conditions cob(I)alamin can be converted to inactive cob(II)alamin. Reductive methylation by S-adenosyl-L-methionine and flavodoxin regenerates methylcobalamin.</text>
</comment>
<dbReference type="FunFam" id="3.20.20.330:FF:000001">
    <property type="entry name" value="Methionine synthase"/>
    <property type="match status" value="1"/>
</dbReference>
<dbReference type="SUPFAM" id="SSF52242">
    <property type="entry name" value="Cobalamin (vitamin B12)-binding domain"/>
    <property type="match status" value="1"/>
</dbReference>
<evidence type="ECO:0000256" key="19">
    <source>
        <dbReference type="ARBA" id="ARBA00031040"/>
    </source>
</evidence>
<feature type="binding site" evidence="23">
    <location>
        <begin position="808"/>
        <end position="812"/>
    </location>
    <ligand>
        <name>methylcob(III)alamin</name>
        <dbReference type="ChEBI" id="CHEBI:28115"/>
    </ligand>
</feature>
<proteinExistence type="inferred from homology"/>
<feature type="binding site" evidence="23">
    <location>
        <begin position="1240"/>
        <end position="1241"/>
    </location>
    <ligand>
        <name>S-adenosyl-L-methionine</name>
        <dbReference type="ChEBI" id="CHEBI:59789"/>
    </ligand>
</feature>
<dbReference type="Proteomes" id="UP000238348">
    <property type="component" value="Chromosome"/>
</dbReference>
<dbReference type="Gene3D" id="3.10.196.10">
    <property type="entry name" value="Vitamin B12-dependent methionine synthase, activation domain"/>
    <property type="match status" value="1"/>
</dbReference>
<evidence type="ECO:0000256" key="22">
    <source>
        <dbReference type="PIRSR" id="PIRSR000381-1"/>
    </source>
</evidence>
<keyword evidence="15 21" id="KW-0862">Zinc</keyword>
<evidence type="ECO:0000256" key="7">
    <source>
        <dbReference type="ARBA" id="ARBA00013998"/>
    </source>
</evidence>
<dbReference type="Pfam" id="PF02574">
    <property type="entry name" value="S-methyl_trans"/>
    <property type="match status" value="1"/>
</dbReference>
<evidence type="ECO:0000256" key="1">
    <source>
        <dbReference type="ARBA" id="ARBA00001700"/>
    </source>
</evidence>
<evidence type="ECO:0000256" key="25">
    <source>
        <dbReference type="SAM" id="MobiDB-lite"/>
    </source>
</evidence>
<dbReference type="FunFam" id="3.20.20.20:FF:000002">
    <property type="entry name" value="Methionine synthase"/>
    <property type="match status" value="1"/>
</dbReference>
<dbReference type="GO" id="GO:0046653">
    <property type="term" value="P:tetrahydrofolate metabolic process"/>
    <property type="evidence" value="ECO:0007669"/>
    <property type="project" value="TreeGrafter"/>
</dbReference>
<dbReference type="Pfam" id="PF02607">
    <property type="entry name" value="B12-binding_2"/>
    <property type="match status" value="1"/>
</dbReference>
<keyword evidence="14" id="KW-0677">Repeat</keyword>
<evidence type="ECO:0000256" key="18">
    <source>
        <dbReference type="ARBA" id="ARBA00025552"/>
    </source>
</evidence>
<dbReference type="EC" id="2.1.1.13" evidence="6 20"/>
<dbReference type="PROSITE" id="PS50974">
    <property type="entry name" value="ADOMET_ACTIVATION"/>
    <property type="match status" value="1"/>
</dbReference>
<evidence type="ECO:0000256" key="3">
    <source>
        <dbReference type="ARBA" id="ARBA00001956"/>
    </source>
</evidence>
<dbReference type="PIRSF" id="PIRSF000381">
    <property type="entry name" value="MetH"/>
    <property type="match status" value="1"/>
</dbReference>
<dbReference type="OrthoDB" id="9803687at2"/>
<dbReference type="Gene3D" id="1.10.1240.10">
    <property type="entry name" value="Methionine synthase domain"/>
    <property type="match status" value="1"/>
</dbReference>
<feature type="binding site" evidence="23">
    <location>
        <position position="860"/>
    </location>
    <ligand>
        <name>methylcob(III)alamin</name>
        <dbReference type="ChEBI" id="CHEBI:28115"/>
    </ligand>
</feature>
<organism evidence="31 32">
    <name type="scientific">Sorangium cellulosum</name>
    <name type="common">Polyangium cellulosum</name>
    <dbReference type="NCBI Taxonomy" id="56"/>
    <lineage>
        <taxon>Bacteria</taxon>
        <taxon>Pseudomonadati</taxon>
        <taxon>Myxococcota</taxon>
        <taxon>Polyangia</taxon>
        <taxon>Polyangiales</taxon>
        <taxon>Polyangiaceae</taxon>
        <taxon>Sorangium</taxon>
    </lineage>
</organism>
<dbReference type="InterPro" id="IPR004223">
    <property type="entry name" value="VitB12-dep_Met_synth_activ_dom"/>
</dbReference>
<dbReference type="AlphaFoldDB" id="A0A2L0ET50"/>
<keyword evidence="16 21" id="KW-0486">Methionine biosynthesis</keyword>
<dbReference type="Gene3D" id="3.20.20.330">
    <property type="entry name" value="Homocysteine-binding-like domain"/>
    <property type="match status" value="1"/>
</dbReference>
<sequence length="1279" mass="140555">MLSNNPAPPLHPLQKLLQSRVAIIDGAMGTTIRTYGMKEADIRGKRFADSKKDLLNNGDLFTLTQPEMICDIHRRFLEAGADIIETNTFGATSITQSEFFVDDPREHGGRKDPAFYQKIIDDPFLNDLAWDINEQSARQCREWADRVANADGRQRFVAGAIGPLTVSLSNSPDADDPGFRVITFDQVKEAYVHQIRALIAGGSDVLLVETIFDSLNAKAALVAIREVFDKDGKTLPVMISAAVGRGGETMISAQTVEAFWNAVKHVNPLAVGLNCSLGPDLMYPFLADLSEKSSAAISCYPNAGMPNPLSPTGFDLEPADMARHIGGFVEAGLLNIAGGCCGNTPEHIAAIAKAIAGKPPRALTPKASPDTPPGGAPSSGPPIPLRLSGSQPFTQQPGVYMILGERTNVAGSPKFAKLIKEGKFEEAVSVARQQVENGANVVDICMDEGMIDGVSAMKRFLLLLASEPEVAKVPFMVDSSKWEVIEAGLKCMQGKGIVNSISLKEGEAKFRENAKTILKYGAAVVVMAFDEQGQAATYQDKIRICKRAYDILVDEVGFPPEDIIFDPNILTVATGMEEHNNYAVDFIEATRWIKANLPHAKVSGGVSNISFSFRGNNRVREAMHSAFLYHAIQAGMDMGIVNAGMLEVYEEIEPELRELVEDVLLNRRPDATERLVDFGEALKAKNAGAAATEKKEEEWRKGTVEERLSYALVKGIDTHIDVDTEEARVKLGRPLSVIEGPLMDGMSIVGDLFGAGKMFLPQVVKSARVMKKAVAYLTPFMEVEKAAMAAAGQDVKTQGKIVLATVKGDVHDIGKNIVGVVLACNNYEVIDMGVMVPCEKILERARQEKADLIGLSGLITPSLDEMIHVAREMERQNFKLPLLIGGATTSKAHTAVKVAPHYSEPVVHVVDASRAVPVTTSLLSEAGKPAFVAEHRAEYEKLRRIHSAPKHKLVPIEAARANRTRIEWRAEDLPVPEFIGARVLEDFPLATLREYIDWTPFFHTWELKGVYPRILEHEKYGEQARQLYSEANALLDMIIEKRLLTARGVYGFFAASAVGDDVEVYTDATRKEVLERFHFLRQQTAKENGEPNRSLADFVAPRETGLPDHIAGFAVTAGIGLKELCERFRASYDDYNAIMAEAIADRLAEAFAECLHKRVRDEWGYGRQEDLTKSDLIEEKYRGIRPAAGYPACPDHTEKGTLWRMLNVEKSTGIRITESFAMWPGSSVSGLYFAHPQARYFTLGKIDRDQVVDYHARKGMTVAEVERWLGPNLNYDASS</sequence>
<keyword evidence="11 21" id="KW-0808">Transferase</keyword>
<evidence type="ECO:0000256" key="6">
    <source>
        <dbReference type="ARBA" id="ARBA00012032"/>
    </source>
</evidence>
<feature type="domain" description="Pterin-binding" evidence="27">
    <location>
        <begin position="400"/>
        <end position="661"/>
    </location>
</feature>
<feature type="binding site" evidence="23">
    <location>
        <position position="997"/>
    </location>
    <ligand>
        <name>S-adenosyl-L-methionine</name>
        <dbReference type="ChEBI" id="CHEBI:59789"/>
    </ligand>
</feature>
<dbReference type="RefSeq" id="WP_104981269.1">
    <property type="nucleotide sequence ID" value="NZ_CP012673.1"/>
</dbReference>
<comment type="catalytic activity">
    <reaction evidence="1 21">
        <text>(6S)-5-methyl-5,6,7,8-tetrahydrofolate + L-homocysteine = (6S)-5,6,7,8-tetrahydrofolate + L-methionine</text>
        <dbReference type="Rhea" id="RHEA:11172"/>
        <dbReference type="ChEBI" id="CHEBI:18608"/>
        <dbReference type="ChEBI" id="CHEBI:57453"/>
        <dbReference type="ChEBI" id="CHEBI:57844"/>
        <dbReference type="ChEBI" id="CHEBI:58199"/>
        <dbReference type="EC" id="2.1.1.13"/>
    </reaction>
</comment>
<evidence type="ECO:0000256" key="20">
    <source>
        <dbReference type="NCBIfam" id="TIGR02082"/>
    </source>
</evidence>
<gene>
    <name evidence="31" type="ORF">SOCE26_038850</name>
</gene>
<feature type="binding site" evidence="22 24">
    <location>
        <position position="275"/>
    </location>
    <ligand>
        <name>Zn(2+)</name>
        <dbReference type="ChEBI" id="CHEBI:29105"/>
    </ligand>
</feature>
<dbReference type="Gene3D" id="1.10.288.10">
    <property type="entry name" value="Cobalamin-dependent Methionine Synthase, domain 2"/>
    <property type="match status" value="1"/>
</dbReference>
<dbReference type="InterPro" id="IPR036724">
    <property type="entry name" value="Cobalamin-bd_sf"/>
</dbReference>
<dbReference type="InterPro" id="IPR036589">
    <property type="entry name" value="HCY_dom_sf"/>
</dbReference>
<feature type="binding site" evidence="22 24">
    <location>
        <position position="341"/>
    </location>
    <ligand>
        <name>Zn(2+)</name>
        <dbReference type="ChEBI" id="CHEBI:29105"/>
    </ligand>
</feature>
<comment type="similarity">
    <text evidence="5">Belongs to the vitamin-B12 dependent methionine synthase family.</text>
</comment>
<evidence type="ECO:0000256" key="13">
    <source>
        <dbReference type="ARBA" id="ARBA00022723"/>
    </source>
</evidence>
<dbReference type="Pfam" id="PF02965">
    <property type="entry name" value="Met_synt_B12"/>
    <property type="match status" value="1"/>
</dbReference>
<evidence type="ECO:0000256" key="15">
    <source>
        <dbReference type="ARBA" id="ARBA00022833"/>
    </source>
</evidence>
<feature type="binding site" evidence="23">
    <location>
        <position position="739"/>
    </location>
    <ligand>
        <name>methylcob(III)alamin</name>
        <dbReference type="ChEBI" id="CHEBI:28115"/>
    </ligand>
</feature>
<reference evidence="31 32" key="1">
    <citation type="submission" date="2015-09" db="EMBL/GenBank/DDBJ databases">
        <title>Sorangium comparison.</title>
        <authorList>
            <person name="Zaburannyi N."/>
            <person name="Bunk B."/>
            <person name="Overmann J."/>
            <person name="Mueller R."/>
        </authorList>
    </citation>
    <scope>NUCLEOTIDE SEQUENCE [LARGE SCALE GENOMIC DNA]</scope>
    <source>
        <strain evidence="31 32">So ce26</strain>
    </source>
</reference>
<dbReference type="PROSITE" id="PS51337">
    <property type="entry name" value="B12_BINDING_NTER"/>
    <property type="match status" value="1"/>
</dbReference>
<feature type="domain" description="B12-binding N-terminal" evidence="30">
    <location>
        <begin position="695"/>
        <end position="789"/>
    </location>
</feature>
<comment type="pathway">
    <text evidence="4 21">Amino-acid biosynthesis; L-methionine biosynthesis via de novo pathway; L-methionine from L-homocysteine (MetH route): step 1/1.</text>
</comment>
<dbReference type="FunFam" id="3.40.50.280:FF:000001">
    <property type="entry name" value="Methionine synthase"/>
    <property type="match status" value="1"/>
</dbReference>
<dbReference type="GO" id="GO:0008705">
    <property type="term" value="F:methionine synthase activity"/>
    <property type="evidence" value="ECO:0007669"/>
    <property type="project" value="UniProtKB-UniRule"/>
</dbReference>
<evidence type="ECO:0000256" key="21">
    <source>
        <dbReference type="PIRNR" id="PIRNR000381"/>
    </source>
</evidence>
<dbReference type="InterPro" id="IPR036594">
    <property type="entry name" value="Meth_synthase_dom"/>
</dbReference>
<dbReference type="SUPFAM" id="SSF47644">
    <property type="entry name" value="Methionine synthase domain"/>
    <property type="match status" value="1"/>
</dbReference>
<dbReference type="PANTHER" id="PTHR45833:SF1">
    <property type="entry name" value="METHIONINE SYNTHASE"/>
    <property type="match status" value="1"/>
</dbReference>
<dbReference type="PROSITE" id="PS50972">
    <property type="entry name" value="PTERIN_BINDING"/>
    <property type="match status" value="1"/>
</dbReference>
<evidence type="ECO:0000256" key="16">
    <source>
        <dbReference type="ARBA" id="ARBA00023167"/>
    </source>
</evidence>
<dbReference type="PROSITE" id="PS50970">
    <property type="entry name" value="HCY"/>
    <property type="match status" value="1"/>
</dbReference>
<evidence type="ECO:0000256" key="14">
    <source>
        <dbReference type="ARBA" id="ARBA00022737"/>
    </source>
</evidence>
<feature type="compositionally biased region" description="Pro residues" evidence="25">
    <location>
        <begin position="370"/>
        <end position="384"/>
    </location>
</feature>
<name>A0A2L0ET50_SORCE</name>
<keyword evidence="8 21" id="KW-0489">Methyltransferase</keyword>
<feature type="domain" description="B12-binding" evidence="29">
    <location>
        <begin position="798"/>
        <end position="933"/>
    </location>
</feature>
<dbReference type="PANTHER" id="PTHR45833">
    <property type="entry name" value="METHIONINE SYNTHASE"/>
    <property type="match status" value="1"/>
</dbReference>
<dbReference type="GO" id="GO:0050667">
    <property type="term" value="P:homocysteine metabolic process"/>
    <property type="evidence" value="ECO:0007669"/>
    <property type="project" value="TreeGrafter"/>
</dbReference>
<evidence type="ECO:0000259" key="30">
    <source>
        <dbReference type="PROSITE" id="PS51337"/>
    </source>
</evidence>
<dbReference type="InterPro" id="IPR011822">
    <property type="entry name" value="MetH"/>
</dbReference>
<comment type="cofactor">
    <cofactor evidence="3 21 22">
        <name>methylcob(III)alamin</name>
        <dbReference type="ChEBI" id="CHEBI:28115"/>
    </cofactor>
</comment>
<evidence type="ECO:0000256" key="12">
    <source>
        <dbReference type="ARBA" id="ARBA00022691"/>
    </source>
</evidence>
<evidence type="ECO:0000256" key="9">
    <source>
        <dbReference type="ARBA" id="ARBA00022605"/>
    </source>
</evidence>
<feature type="binding site" evidence="23">
    <location>
        <position position="1185"/>
    </location>
    <ligand>
        <name>S-adenosyl-L-methionine</name>
        <dbReference type="ChEBI" id="CHEBI:59789"/>
    </ligand>
</feature>
<keyword evidence="13 21" id="KW-0479">Metal-binding</keyword>
<dbReference type="CDD" id="cd02069">
    <property type="entry name" value="methionine_synthase_B12_BD"/>
    <property type="match status" value="1"/>
</dbReference>
<keyword evidence="9 21" id="KW-0028">Amino-acid biosynthesis</keyword>
<dbReference type="SUPFAM" id="SSF82282">
    <property type="entry name" value="Homocysteine S-methyltransferase"/>
    <property type="match status" value="1"/>
</dbReference>
<feature type="region of interest" description="Disordered" evidence="25">
    <location>
        <begin position="360"/>
        <end position="389"/>
    </location>
</feature>
<dbReference type="GO" id="GO:0031419">
    <property type="term" value="F:cobalamin binding"/>
    <property type="evidence" value="ECO:0007669"/>
    <property type="project" value="UniProtKB-UniRule"/>
</dbReference>
<dbReference type="Pfam" id="PF00809">
    <property type="entry name" value="Pterin_bind"/>
    <property type="match status" value="1"/>
</dbReference>
<dbReference type="InterPro" id="IPR050554">
    <property type="entry name" value="Met_Synthase/Corrinoid"/>
</dbReference>
<evidence type="ECO:0000259" key="28">
    <source>
        <dbReference type="PROSITE" id="PS50974"/>
    </source>
</evidence>
<evidence type="ECO:0000256" key="23">
    <source>
        <dbReference type="PIRSR" id="PIRSR000381-2"/>
    </source>
</evidence>
<keyword evidence="12 21" id="KW-0949">S-adenosyl-L-methionine</keyword>
<evidence type="ECO:0000313" key="31">
    <source>
        <dbReference type="EMBL" id="AUX42452.1"/>
    </source>
</evidence>
<dbReference type="SUPFAM" id="SSF51717">
    <property type="entry name" value="Dihydropteroate synthetase-like"/>
    <property type="match status" value="1"/>
</dbReference>
<evidence type="ECO:0000256" key="10">
    <source>
        <dbReference type="ARBA" id="ARBA00022628"/>
    </source>
</evidence>
<evidence type="ECO:0000256" key="8">
    <source>
        <dbReference type="ARBA" id="ARBA00022603"/>
    </source>
</evidence>
<evidence type="ECO:0000256" key="17">
    <source>
        <dbReference type="ARBA" id="ARBA00023285"/>
    </source>
</evidence>
<keyword evidence="17 21" id="KW-0170">Cobalt</keyword>
<dbReference type="PROSITE" id="PS51332">
    <property type="entry name" value="B12_BINDING"/>
    <property type="match status" value="1"/>
</dbReference>
<dbReference type="Pfam" id="PF02310">
    <property type="entry name" value="B12-binding"/>
    <property type="match status" value="1"/>
</dbReference>
<evidence type="ECO:0000256" key="11">
    <source>
        <dbReference type="ARBA" id="ARBA00022679"/>
    </source>
</evidence>
<feature type="binding site" evidence="23">
    <location>
        <position position="912"/>
    </location>
    <ligand>
        <name>methylcob(III)alamin</name>
        <dbReference type="ChEBI" id="CHEBI:28115"/>
    </ligand>
</feature>
<feature type="domain" description="Hcy-binding" evidence="26">
    <location>
        <begin position="10"/>
        <end position="355"/>
    </location>
</feature>
<dbReference type="InterPro" id="IPR037010">
    <property type="entry name" value="VitB12-dep_Met_synth_activ_sf"/>
</dbReference>
<dbReference type="SMART" id="SM01018">
    <property type="entry name" value="B12-binding_2"/>
    <property type="match status" value="1"/>
</dbReference>
<dbReference type="InterPro" id="IPR000489">
    <property type="entry name" value="Pterin-binding_dom"/>
</dbReference>
<feature type="domain" description="AdoMet activation" evidence="28">
    <location>
        <begin position="947"/>
        <end position="1278"/>
    </location>
</feature>
<dbReference type="CDD" id="cd00740">
    <property type="entry name" value="MeTr"/>
    <property type="match status" value="1"/>
</dbReference>
<feature type="binding site" evidence="22 24">
    <location>
        <position position="340"/>
    </location>
    <ligand>
        <name>Zn(2+)</name>
        <dbReference type="ChEBI" id="CHEBI:29105"/>
    </ligand>
</feature>
<feature type="binding site" evidence="23">
    <location>
        <position position="856"/>
    </location>
    <ligand>
        <name>methylcob(III)alamin</name>
        <dbReference type="ChEBI" id="CHEBI:28115"/>
    </ligand>
</feature>
<dbReference type="InterPro" id="IPR011005">
    <property type="entry name" value="Dihydropteroate_synth-like_sf"/>
</dbReference>
<dbReference type="Gene3D" id="3.20.20.20">
    <property type="entry name" value="Dihydropteroate synthase-like"/>
    <property type="match status" value="1"/>
</dbReference>
<evidence type="ECO:0000313" key="32">
    <source>
        <dbReference type="Proteomes" id="UP000238348"/>
    </source>
</evidence>
<evidence type="ECO:0000256" key="24">
    <source>
        <dbReference type="PROSITE-ProRule" id="PRU00333"/>
    </source>
</evidence>
<dbReference type="InterPro" id="IPR003759">
    <property type="entry name" value="Cbl-bd_cap"/>
</dbReference>
<dbReference type="NCBIfam" id="TIGR02082">
    <property type="entry name" value="metH"/>
    <property type="match status" value="1"/>
</dbReference>